<sequence length="234" mass="26625">MARLSLDDFDQHISSLRAQLLFLNETLEATDHNAPDWLATDLISLRNKSGRLHDDMKRFRDQLESEGLAEKKVKTSNKRLSLEGAKHATPTPNTHTYASSSHAISPLTGQSPTPRAKTAQAEGAHLVQHIDVTEEVNRRLQESRLRRLMQTPSTAQKRKYNEYDDAPSSGGPAATEEEDLKNQQSGGEYEKTPTKRLRSSGAFEHTRDRKDDGPVRYDTERFDDRTDVKRRKFR</sequence>
<evidence type="ECO:0000313" key="2">
    <source>
        <dbReference type="EMBL" id="KAF5851854.1"/>
    </source>
</evidence>
<feature type="compositionally biased region" description="Polar residues" evidence="1">
    <location>
        <begin position="90"/>
        <end position="113"/>
    </location>
</feature>
<dbReference type="Proteomes" id="UP000624244">
    <property type="component" value="Unassembled WGS sequence"/>
</dbReference>
<feature type="region of interest" description="Disordered" evidence="1">
    <location>
        <begin position="143"/>
        <end position="234"/>
    </location>
</feature>
<accession>A0A8H5ZPC8</accession>
<evidence type="ECO:0000313" key="3">
    <source>
        <dbReference type="Proteomes" id="UP000624244"/>
    </source>
</evidence>
<protein>
    <submittedName>
        <fullName evidence="2">Uncharacterized protein</fullName>
    </submittedName>
</protein>
<dbReference type="AlphaFoldDB" id="A0A8H5ZPC8"/>
<proteinExistence type="predicted"/>
<name>A0A8H5ZPC8_COCSA</name>
<evidence type="ECO:0000256" key="1">
    <source>
        <dbReference type="SAM" id="MobiDB-lite"/>
    </source>
</evidence>
<dbReference type="EMBL" id="WNKQ01000004">
    <property type="protein sequence ID" value="KAF5851854.1"/>
    <property type="molecule type" value="Genomic_DNA"/>
</dbReference>
<organism evidence="2 3">
    <name type="scientific">Cochliobolus sativus</name>
    <name type="common">Common root rot and spot blotch fungus</name>
    <name type="synonym">Bipolaris sorokiniana</name>
    <dbReference type="NCBI Taxonomy" id="45130"/>
    <lineage>
        <taxon>Eukaryota</taxon>
        <taxon>Fungi</taxon>
        <taxon>Dikarya</taxon>
        <taxon>Ascomycota</taxon>
        <taxon>Pezizomycotina</taxon>
        <taxon>Dothideomycetes</taxon>
        <taxon>Pleosporomycetidae</taxon>
        <taxon>Pleosporales</taxon>
        <taxon>Pleosporineae</taxon>
        <taxon>Pleosporaceae</taxon>
        <taxon>Bipolaris</taxon>
    </lineage>
</organism>
<reference evidence="2" key="1">
    <citation type="submission" date="2019-11" db="EMBL/GenBank/DDBJ databases">
        <title>Bipolaris sorokiniana Genome sequencing.</title>
        <authorList>
            <person name="Wang H."/>
        </authorList>
    </citation>
    <scope>NUCLEOTIDE SEQUENCE</scope>
</reference>
<dbReference type="OMA" id="HDDMKRF"/>
<feature type="compositionally biased region" description="Basic and acidic residues" evidence="1">
    <location>
        <begin position="204"/>
        <end position="227"/>
    </location>
</feature>
<gene>
    <name evidence="2" type="ORF">GGP41_000559</name>
</gene>
<feature type="region of interest" description="Disordered" evidence="1">
    <location>
        <begin position="70"/>
        <end position="125"/>
    </location>
</feature>
<comment type="caution">
    <text evidence="2">The sequence shown here is derived from an EMBL/GenBank/DDBJ whole genome shotgun (WGS) entry which is preliminary data.</text>
</comment>